<dbReference type="InterPro" id="IPR051085">
    <property type="entry name" value="MB_O-acyltransferase"/>
</dbReference>
<proteinExistence type="inferred from homology"/>
<evidence type="ECO:0000256" key="7">
    <source>
        <dbReference type="PIRNR" id="PIRNR016636"/>
    </source>
</evidence>
<accession>A0A9D2NK06</accession>
<dbReference type="Proteomes" id="UP000823890">
    <property type="component" value="Unassembled WGS sequence"/>
</dbReference>
<dbReference type="AlphaFoldDB" id="A0A9D2NK06"/>
<comment type="subcellular location">
    <subcellularLocation>
        <location evidence="1">Cell membrane</location>
        <topology evidence="1">Multi-pass membrane protein</topology>
    </subcellularLocation>
</comment>
<evidence type="ECO:0000256" key="3">
    <source>
        <dbReference type="ARBA" id="ARBA00022475"/>
    </source>
</evidence>
<dbReference type="PIRSF" id="PIRSF500217">
    <property type="entry name" value="AlgI"/>
    <property type="match status" value="1"/>
</dbReference>
<dbReference type="EMBL" id="DWWO01000050">
    <property type="protein sequence ID" value="HJC33775.1"/>
    <property type="molecule type" value="Genomic_DNA"/>
</dbReference>
<dbReference type="Pfam" id="PF03062">
    <property type="entry name" value="MBOAT"/>
    <property type="match status" value="1"/>
</dbReference>
<feature type="transmembrane region" description="Helical" evidence="8">
    <location>
        <begin position="139"/>
        <end position="162"/>
    </location>
</feature>
<evidence type="ECO:0000256" key="5">
    <source>
        <dbReference type="ARBA" id="ARBA00022989"/>
    </source>
</evidence>
<dbReference type="InterPro" id="IPR024194">
    <property type="entry name" value="Ac/AlaTfrase_AlgI/DltB"/>
</dbReference>
<feature type="transmembrane region" description="Helical" evidence="8">
    <location>
        <begin position="99"/>
        <end position="118"/>
    </location>
</feature>
<name>A0A9D2NK06_9FIRM</name>
<evidence type="ECO:0000256" key="6">
    <source>
        <dbReference type="ARBA" id="ARBA00023136"/>
    </source>
</evidence>
<protein>
    <submittedName>
        <fullName evidence="9">MBOAT family protein</fullName>
    </submittedName>
</protein>
<keyword evidence="7" id="KW-0808">Transferase</keyword>
<keyword evidence="3 7" id="KW-1003">Cell membrane</keyword>
<reference evidence="9" key="1">
    <citation type="journal article" date="2021" name="PeerJ">
        <title>Extensive microbial diversity within the chicken gut microbiome revealed by metagenomics and culture.</title>
        <authorList>
            <person name="Gilroy R."/>
            <person name="Ravi A."/>
            <person name="Getino M."/>
            <person name="Pursley I."/>
            <person name="Horton D.L."/>
            <person name="Alikhan N.F."/>
            <person name="Baker D."/>
            <person name="Gharbi K."/>
            <person name="Hall N."/>
            <person name="Watson M."/>
            <person name="Adriaenssens E.M."/>
            <person name="Foster-Nyarko E."/>
            <person name="Jarju S."/>
            <person name="Secka A."/>
            <person name="Antonio M."/>
            <person name="Oren A."/>
            <person name="Chaudhuri R.R."/>
            <person name="La Ragione R."/>
            <person name="Hildebrand F."/>
            <person name="Pallen M.J."/>
        </authorList>
    </citation>
    <scope>NUCLEOTIDE SEQUENCE</scope>
    <source>
        <strain evidence="9">ChiW19-954</strain>
    </source>
</reference>
<comment type="similarity">
    <text evidence="2 7">Belongs to the membrane-bound acyltransferase family.</text>
</comment>
<feature type="transmembrane region" description="Helical" evidence="8">
    <location>
        <begin position="501"/>
        <end position="521"/>
    </location>
</feature>
<evidence type="ECO:0000256" key="4">
    <source>
        <dbReference type="ARBA" id="ARBA00022692"/>
    </source>
</evidence>
<dbReference type="GO" id="GO:0016746">
    <property type="term" value="F:acyltransferase activity"/>
    <property type="evidence" value="ECO:0007669"/>
    <property type="project" value="UniProtKB-KW"/>
</dbReference>
<dbReference type="InterPro" id="IPR028362">
    <property type="entry name" value="AlgI"/>
</dbReference>
<comment type="caution">
    <text evidence="9">The sequence shown here is derived from an EMBL/GenBank/DDBJ whole genome shotgun (WGS) entry which is preliminary data.</text>
</comment>
<dbReference type="GO" id="GO:0005886">
    <property type="term" value="C:plasma membrane"/>
    <property type="evidence" value="ECO:0007669"/>
    <property type="project" value="UniProtKB-SubCell"/>
</dbReference>
<sequence length="531" mass="61486">MLFTDYSFIGFLIVVFVLYYTLPKKCQWPFLLVASYVFYFIASPSYLIFIAATTISTYLVSLKLDQLETMQKAWLKEHKGQISREEKKEYKAGIKAKKWKWLLVCLIFNLGILAVLKYTNFAIANINGILEAFHSDRQLSFLNLVLPMGISFYTFQTMGYIIDVYRGTSTAEKNPFKLALFVSFFPQLVQGPISRFNDLAKSLFEVHYFDPKVVSYGLYRILWGYFKKVVVADRILTAVNAIIQNPDTYQGGFVFVGMMFYAFELYADFTGGIDITIGIAQTMGITVTENFRRPYFSKNIKEYWKRWHITMGTWFTDYIFYPISVCKPMLKFSKFSRNTFGENIGKRAPVYLSSFVVWFTTGIWHGASWNFIVWGLMNYVVIMISEELEPLYRKFHSRFRVKDKAWYGVFEIVRTILLMSAIRMFDCYRDVPLTFKMFGNMFAAFDLSALNAEAFLGLGLSAADYILLFICLLVILAVSVIQERRGSVRDIIFSSPAAWKYIVFGVLTIVVIVFGAYGIGYDQSQFIYNQF</sequence>
<feature type="transmembrane region" description="Helical" evidence="8">
    <location>
        <begin position="6"/>
        <end position="22"/>
    </location>
</feature>
<evidence type="ECO:0000313" key="10">
    <source>
        <dbReference type="Proteomes" id="UP000823890"/>
    </source>
</evidence>
<evidence type="ECO:0000313" key="9">
    <source>
        <dbReference type="EMBL" id="HJC33775.1"/>
    </source>
</evidence>
<gene>
    <name evidence="9" type="ORF">H9758_04190</name>
</gene>
<dbReference type="PIRSF" id="PIRSF016636">
    <property type="entry name" value="AlgI_DltB"/>
    <property type="match status" value="1"/>
</dbReference>
<dbReference type="InterPro" id="IPR004299">
    <property type="entry name" value="MBOAT_fam"/>
</dbReference>
<evidence type="ECO:0000256" key="1">
    <source>
        <dbReference type="ARBA" id="ARBA00004651"/>
    </source>
</evidence>
<feature type="transmembrane region" description="Helical" evidence="8">
    <location>
        <begin position="462"/>
        <end position="481"/>
    </location>
</feature>
<keyword evidence="4 8" id="KW-0812">Transmembrane</keyword>
<feature type="transmembrane region" description="Helical" evidence="8">
    <location>
        <begin position="34"/>
        <end position="60"/>
    </location>
</feature>
<feature type="transmembrane region" description="Helical" evidence="8">
    <location>
        <begin position="355"/>
        <end position="385"/>
    </location>
</feature>
<feature type="transmembrane region" description="Helical" evidence="8">
    <location>
        <begin position="405"/>
        <end position="425"/>
    </location>
</feature>
<dbReference type="PANTHER" id="PTHR13285">
    <property type="entry name" value="ACYLTRANSFERASE"/>
    <property type="match status" value="1"/>
</dbReference>
<dbReference type="PANTHER" id="PTHR13285:SF18">
    <property type="entry name" value="PROTEIN-CYSTEINE N-PALMITOYLTRANSFERASE RASP"/>
    <property type="match status" value="1"/>
</dbReference>
<evidence type="ECO:0000256" key="2">
    <source>
        <dbReference type="ARBA" id="ARBA00010323"/>
    </source>
</evidence>
<evidence type="ECO:0000256" key="8">
    <source>
        <dbReference type="SAM" id="Phobius"/>
    </source>
</evidence>
<keyword evidence="7" id="KW-0012">Acyltransferase</keyword>
<dbReference type="GO" id="GO:0042121">
    <property type="term" value="P:alginic acid biosynthetic process"/>
    <property type="evidence" value="ECO:0007669"/>
    <property type="project" value="InterPro"/>
</dbReference>
<keyword evidence="5 8" id="KW-1133">Transmembrane helix</keyword>
<reference evidence="9" key="2">
    <citation type="submission" date="2021-04" db="EMBL/GenBank/DDBJ databases">
        <authorList>
            <person name="Gilroy R."/>
        </authorList>
    </citation>
    <scope>NUCLEOTIDE SEQUENCE</scope>
    <source>
        <strain evidence="9">ChiW19-954</strain>
    </source>
</reference>
<keyword evidence="6 7" id="KW-0472">Membrane</keyword>
<organism evidence="9 10">
    <name type="scientific">Candidatus Mediterraneibacter faecipullorum</name>
    <dbReference type="NCBI Taxonomy" id="2838670"/>
    <lineage>
        <taxon>Bacteria</taxon>
        <taxon>Bacillati</taxon>
        <taxon>Bacillota</taxon>
        <taxon>Clostridia</taxon>
        <taxon>Lachnospirales</taxon>
        <taxon>Lachnospiraceae</taxon>
        <taxon>Mediterraneibacter</taxon>
    </lineage>
</organism>